<dbReference type="AlphaFoldDB" id="A0A7G7CPN9"/>
<evidence type="ECO:0000259" key="1">
    <source>
        <dbReference type="Pfam" id="PF13280"/>
    </source>
</evidence>
<keyword evidence="5" id="KW-1185">Reference proteome</keyword>
<organism evidence="4 5">
    <name type="scientific">Corynebacterium incognita</name>
    <dbReference type="NCBI Taxonomy" id="2754725"/>
    <lineage>
        <taxon>Bacteria</taxon>
        <taxon>Bacillati</taxon>
        <taxon>Actinomycetota</taxon>
        <taxon>Actinomycetes</taxon>
        <taxon>Mycobacteriales</taxon>
        <taxon>Corynebacteriaceae</taxon>
        <taxon>Corynebacterium</taxon>
    </lineage>
</organism>
<dbReference type="InterPro" id="IPR043839">
    <property type="entry name" value="PafC_HTH"/>
</dbReference>
<dbReference type="InterPro" id="IPR026881">
    <property type="entry name" value="WYL_dom"/>
</dbReference>
<proteinExistence type="predicted"/>
<dbReference type="InterPro" id="IPR057727">
    <property type="entry name" value="WCX_dom"/>
</dbReference>
<reference evidence="4 5" key="1">
    <citation type="submission" date="2020-07" db="EMBL/GenBank/DDBJ databases">
        <title>Complete genome and description of Corynebacterium incognita strain Marseille-Q3630 sp. nov.</title>
        <authorList>
            <person name="Boxberger M."/>
        </authorList>
    </citation>
    <scope>NUCLEOTIDE SEQUENCE [LARGE SCALE GENOMIC DNA]</scope>
    <source>
        <strain evidence="4 5">Marseille-Q3630</strain>
    </source>
</reference>
<gene>
    <name evidence="4" type="ORF">H0194_00295</name>
</gene>
<dbReference type="Proteomes" id="UP000515743">
    <property type="component" value="Chromosome"/>
</dbReference>
<dbReference type="Pfam" id="PF19187">
    <property type="entry name" value="HTH_PafC"/>
    <property type="match status" value="1"/>
</dbReference>
<dbReference type="EMBL" id="CP059404">
    <property type="protein sequence ID" value="QNE89555.1"/>
    <property type="molecule type" value="Genomic_DNA"/>
</dbReference>
<feature type="domain" description="PafC HTH" evidence="2">
    <location>
        <begin position="10"/>
        <end position="123"/>
    </location>
</feature>
<dbReference type="InterPro" id="IPR051534">
    <property type="entry name" value="CBASS_pafABC_assoc_protein"/>
</dbReference>
<dbReference type="Pfam" id="PF25583">
    <property type="entry name" value="WCX"/>
    <property type="match status" value="1"/>
</dbReference>
<name>A0A7G7CPN9_9CORY</name>
<evidence type="ECO:0000259" key="3">
    <source>
        <dbReference type="Pfam" id="PF25583"/>
    </source>
</evidence>
<sequence>MADAPEKLQALVRSLNLVPYFRAHPDKTTMEAAADLGMTPAEVREGLESLFCTGVGQHTEEMLDGDASDWRRVIITEDQGLNKPLKLTPTEAGSLLLMLESLEAMPGLTDASAVTSAASKIRAIMDKKTAAIYDTLAVPDPEESSAGAVMREALTGKHKLRFDYWSQTSNTTSTRVVSPARIFIRDSEVYLVAWDDSAGQNGGHRTFRQDRMSRAEVLRDVEHQATPHEELLNFSPDDPFGLMGATRAQLAVHKEFTWLAEEYQMELGEELDNVHLAASMPFGSVEWLARLALAYGDVMTVLGPPEAVAAIAEKRVDAQRRYTEQTSNYR</sequence>
<dbReference type="PIRSF" id="PIRSF016838">
    <property type="entry name" value="PafC"/>
    <property type="match status" value="1"/>
</dbReference>
<dbReference type="PANTHER" id="PTHR34580">
    <property type="match status" value="1"/>
</dbReference>
<dbReference type="PROSITE" id="PS52050">
    <property type="entry name" value="WYL"/>
    <property type="match status" value="1"/>
</dbReference>
<dbReference type="KEGG" id="cik:H0194_00295"/>
<feature type="domain" description="WYL" evidence="1">
    <location>
        <begin position="150"/>
        <end position="217"/>
    </location>
</feature>
<dbReference type="RefSeq" id="WP_185175929.1">
    <property type="nucleotide sequence ID" value="NZ_CP059404.1"/>
</dbReference>
<accession>A0A7G7CPN9</accession>
<dbReference type="InterPro" id="IPR028349">
    <property type="entry name" value="PafC-like"/>
</dbReference>
<protein>
    <submittedName>
        <fullName evidence="4">WYL domain-containing protein</fullName>
    </submittedName>
</protein>
<dbReference type="PANTHER" id="PTHR34580:SF1">
    <property type="entry name" value="PROTEIN PAFC"/>
    <property type="match status" value="1"/>
</dbReference>
<evidence type="ECO:0000313" key="5">
    <source>
        <dbReference type="Proteomes" id="UP000515743"/>
    </source>
</evidence>
<dbReference type="Pfam" id="PF13280">
    <property type="entry name" value="WYL"/>
    <property type="match status" value="1"/>
</dbReference>
<feature type="domain" description="WCX" evidence="3">
    <location>
        <begin position="258"/>
        <end position="313"/>
    </location>
</feature>
<evidence type="ECO:0000259" key="2">
    <source>
        <dbReference type="Pfam" id="PF19187"/>
    </source>
</evidence>
<evidence type="ECO:0000313" key="4">
    <source>
        <dbReference type="EMBL" id="QNE89555.1"/>
    </source>
</evidence>